<evidence type="ECO:0000313" key="2">
    <source>
        <dbReference type="EMBL" id="KAA8483786.1"/>
    </source>
</evidence>
<accession>A0A4Q0M8X8</accession>
<dbReference type="PANTHER" id="PTHR35792">
    <property type="entry name" value="GENERAL STRESS PROTEIN"/>
    <property type="match status" value="1"/>
</dbReference>
<keyword evidence="1" id="KW-0472">Membrane</keyword>
<name>A0A4Q0M8X8_9SPHI</name>
<proteinExistence type="predicted"/>
<feature type="transmembrane region" description="Helical" evidence="1">
    <location>
        <begin position="20"/>
        <end position="39"/>
    </location>
</feature>
<dbReference type="AlphaFoldDB" id="A0A4Q0M8X8"/>
<reference evidence="3 4" key="1">
    <citation type="submission" date="2018-12" db="EMBL/GenBank/DDBJ databases">
        <title>The Draft Genome Sequence of the Soil Bacterium Pedobacter tournemirensis R1.</title>
        <authorList>
            <person name="He J."/>
        </authorList>
    </citation>
    <scope>NUCLEOTIDE SEQUENCE [LARGE SCALE GENOMIC DNA]</scope>
    <source>
        <strain evidence="3 4">R1</strain>
    </source>
</reference>
<dbReference type="InterPro" id="IPR052928">
    <property type="entry name" value="Desiccation-related_membrane"/>
</dbReference>
<gene>
    <name evidence="3" type="ORF">EKH83_10265</name>
    <name evidence="2" type="ORF">F1649_07820</name>
</gene>
<dbReference type="EMBL" id="RXOC01000006">
    <property type="protein sequence ID" value="RXF69638.1"/>
    <property type="molecule type" value="Genomic_DNA"/>
</dbReference>
<evidence type="ECO:0000256" key="1">
    <source>
        <dbReference type="SAM" id="Phobius"/>
    </source>
</evidence>
<keyword evidence="1" id="KW-1133">Transmembrane helix</keyword>
<reference evidence="2 5" key="2">
    <citation type="submission" date="2019-09" db="EMBL/GenBank/DDBJ databases">
        <title>Pararcticibacter amylolyticus gen. nov., sp. nov., isolated from a rottenly hemp rope, and reclassification of Pedobacter tournemirensis as Pararcticibacter tournemirensis comb. nov.</title>
        <authorList>
            <person name="Cai Y."/>
        </authorList>
    </citation>
    <scope>NUCLEOTIDE SEQUENCE [LARGE SCALE GENOMIC DNA]</scope>
    <source>
        <strain evidence="2 5">TF5-37.2-LB10</strain>
    </source>
</reference>
<dbReference type="RefSeq" id="WP_128769339.1">
    <property type="nucleotide sequence ID" value="NZ_RXOC01000006.1"/>
</dbReference>
<organism evidence="3 4">
    <name type="scientific">Arcticibacter tournemirensis</name>
    <dbReference type="NCBI Taxonomy" id="699437"/>
    <lineage>
        <taxon>Bacteria</taxon>
        <taxon>Pseudomonadati</taxon>
        <taxon>Bacteroidota</taxon>
        <taxon>Sphingobacteriia</taxon>
        <taxon>Sphingobacteriales</taxon>
        <taxon>Sphingobacteriaceae</taxon>
        <taxon>Arcticibacter</taxon>
    </lineage>
</organism>
<keyword evidence="1" id="KW-0812">Transmembrane</keyword>
<dbReference type="Proteomes" id="UP000322918">
    <property type="component" value="Unassembled WGS sequence"/>
</dbReference>
<dbReference type="InterPro" id="IPR024623">
    <property type="entry name" value="YtxH"/>
</dbReference>
<protein>
    <submittedName>
        <fullName evidence="3">YtxH domain-containing protein</fullName>
    </submittedName>
</protein>
<dbReference type="Pfam" id="PF12732">
    <property type="entry name" value="YtxH"/>
    <property type="match status" value="1"/>
</dbReference>
<dbReference type="Proteomes" id="UP000290848">
    <property type="component" value="Unassembled WGS sequence"/>
</dbReference>
<dbReference type="Gene3D" id="6.10.140.1430">
    <property type="match status" value="1"/>
</dbReference>
<evidence type="ECO:0000313" key="4">
    <source>
        <dbReference type="Proteomes" id="UP000290848"/>
    </source>
</evidence>
<dbReference type="PANTHER" id="PTHR35792:SF1">
    <property type="entry name" value="SLL0268 PROTEIN"/>
    <property type="match status" value="1"/>
</dbReference>
<evidence type="ECO:0000313" key="3">
    <source>
        <dbReference type="EMBL" id="RXF69638.1"/>
    </source>
</evidence>
<dbReference type="EMBL" id="VWNE01000010">
    <property type="protein sequence ID" value="KAA8483786.1"/>
    <property type="molecule type" value="Genomic_DNA"/>
</dbReference>
<evidence type="ECO:0000313" key="5">
    <source>
        <dbReference type="Proteomes" id="UP000322918"/>
    </source>
</evidence>
<dbReference type="OrthoDB" id="798344at2"/>
<comment type="caution">
    <text evidence="3">The sequence shown here is derived from an EMBL/GenBank/DDBJ whole genome shotgun (WGS) entry which is preliminary data.</text>
</comment>
<keyword evidence="5" id="KW-1185">Reference proteome</keyword>
<sequence length="108" mass="11221">MNYKKYLPDALHRSNDTSAIVAALIAGVAIGAAIGILFAPDSGAETRTQISDKAKDLAGSVKDKVQAVRETFQSKADDLSDMKDQVVSNVKSKISGASDQANDVAPGA</sequence>